<dbReference type="RefSeq" id="WP_134341542.1">
    <property type="nucleotide sequence ID" value="NZ_SOPW01000027.1"/>
</dbReference>
<dbReference type="Pfam" id="PF07238">
    <property type="entry name" value="PilZ"/>
    <property type="match status" value="1"/>
</dbReference>
<dbReference type="GO" id="GO:0035438">
    <property type="term" value="F:cyclic-di-GMP binding"/>
    <property type="evidence" value="ECO:0007669"/>
    <property type="project" value="InterPro"/>
</dbReference>
<organism evidence="4 5">
    <name type="scientific">Filobacillus milosensis</name>
    <dbReference type="NCBI Taxonomy" id="94137"/>
    <lineage>
        <taxon>Bacteria</taxon>
        <taxon>Bacillati</taxon>
        <taxon>Bacillota</taxon>
        <taxon>Bacilli</taxon>
        <taxon>Bacillales</taxon>
        <taxon>Bacillaceae</taxon>
        <taxon>Filobacillus</taxon>
    </lineage>
</organism>
<dbReference type="OrthoDB" id="2354159at2"/>
<reference evidence="4 5" key="1">
    <citation type="submission" date="2019-03" db="EMBL/GenBank/DDBJ databases">
        <authorList>
            <person name="He R.-H."/>
        </authorList>
    </citation>
    <scope>NUCLEOTIDE SEQUENCE [LARGE SCALE GENOMIC DNA]</scope>
    <source>
        <strain evidence="5">SH 714</strain>
    </source>
</reference>
<dbReference type="Proteomes" id="UP000297975">
    <property type="component" value="Unassembled WGS sequence"/>
</dbReference>
<dbReference type="EMBL" id="SOPW01000027">
    <property type="protein sequence ID" value="TFB13288.1"/>
    <property type="molecule type" value="Genomic_DNA"/>
</dbReference>
<protein>
    <submittedName>
        <fullName evidence="4">PilZ domain-containing protein</fullName>
    </submittedName>
</protein>
<dbReference type="Gene3D" id="2.40.10.220">
    <property type="entry name" value="predicted glycosyltransferase like domains"/>
    <property type="match status" value="1"/>
</dbReference>
<evidence type="ECO:0000313" key="4">
    <source>
        <dbReference type="EMBL" id="TFB13288.1"/>
    </source>
</evidence>
<feature type="coiled-coil region" evidence="1">
    <location>
        <begin position="154"/>
        <end position="181"/>
    </location>
</feature>
<evidence type="ECO:0000256" key="1">
    <source>
        <dbReference type="SAM" id="Coils"/>
    </source>
</evidence>
<gene>
    <name evidence="4" type="ORF">E3U55_16280</name>
</gene>
<evidence type="ECO:0000256" key="2">
    <source>
        <dbReference type="SAM" id="Phobius"/>
    </source>
</evidence>
<keyword evidence="1" id="KW-0175">Coiled coil</keyword>
<dbReference type="AlphaFoldDB" id="A0A4Y8IDZ9"/>
<name>A0A4Y8IDZ9_9BACI</name>
<evidence type="ECO:0000259" key="3">
    <source>
        <dbReference type="Pfam" id="PF07238"/>
    </source>
</evidence>
<feature type="domain" description="PilZ" evidence="3">
    <location>
        <begin position="77"/>
        <end position="161"/>
    </location>
</feature>
<dbReference type="InterPro" id="IPR009875">
    <property type="entry name" value="PilZ_domain"/>
</dbReference>
<keyword evidence="2" id="KW-0812">Transmembrane</keyword>
<feature type="transmembrane region" description="Helical" evidence="2">
    <location>
        <begin position="6"/>
        <end position="26"/>
    </location>
</feature>
<proteinExistence type="predicted"/>
<keyword evidence="2" id="KW-0472">Membrane</keyword>
<keyword evidence="5" id="KW-1185">Reference proteome</keyword>
<dbReference type="SUPFAM" id="SSF141371">
    <property type="entry name" value="PilZ domain-like"/>
    <property type="match status" value="1"/>
</dbReference>
<keyword evidence="2" id="KW-1133">Transmembrane helix</keyword>
<comment type="caution">
    <text evidence="4">The sequence shown here is derived from an EMBL/GenBank/DDBJ whole genome shotgun (WGS) entry which is preliminary data.</text>
</comment>
<evidence type="ECO:0000313" key="5">
    <source>
        <dbReference type="Proteomes" id="UP000297975"/>
    </source>
</evidence>
<accession>A0A4Y8IDZ9</accession>
<sequence>MMILITIITVSLSIIFIILLFTINIYNKLNNMRQMKANLSQEVSNLKQKLENRKAFRVNLPLEKCEFEIVKVGEEPGILNKYEQGKIKDLSMGGMKLITEIDLPVRKHVVLTLFFNLYGKEYKLNGIVKRKNEFHLESKFTYGIEFKNVDSRTKRTLYRLLNNIEIERKKAKNEYTHKNGR</sequence>